<proteinExistence type="predicted"/>
<organism evidence="2 3">
    <name type="scientific">Conidiobolus coronatus (strain ATCC 28846 / CBS 209.66 / NRRL 28638)</name>
    <name type="common">Delacroixia coronata</name>
    <dbReference type="NCBI Taxonomy" id="796925"/>
    <lineage>
        <taxon>Eukaryota</taxon>
        <taxon>Fungi</taxon>
        <taxon>Fungi incertae sedis</taxon>
        <taxon>Zoopagomycota</taxon>
        <taxon>Entomophthoromycotina</taxon>
        <taxon>Entomophthoromycetes</taxon>
        <taxon>Entomophthorales</taxon>
        <taxon>Ancylistaceae</taxon>
        <taxon>Conidiobolus</taxon>
    </lineage>
</organism>
<evidence type="ECO:0000313" key="2">
    <source>
        <dbReference type="EMBL" id="KXN68068.1"/>
    </source>
</evidence>
<dbReference type="AlphaFoldDB" id="A0A137NZE3"/>
<feature type="region of interest" description="Disordered" evidence="1">
    <location>
        <begin position="93"/>
        <end position="122"/>
    </location>
</feature>
<accession>A0A137NZE3</accession>
<keyword evidence="3" id="KW-1185">Reference proteome</keyword>
<evidence type="ECO:0000313" key="3">
    <source>
        <dbReference type="Proteomes" id="UP000070444"/>
    </source>
</evidence>
<feature type="region of interest" description="Disordered" evidence="1">
    <location>
        <begin position="158"/>
        <end position="193"/>
    </location>
</feature>
<feature type="compositionally biased region" description="Low complexity" evidence="1">
    <location>
        <begin position="95"/>
        <end position="111"/>
    </location>
</feature>
<protein>
    <submittedName>
        <fullName evidence="2">Uncharacterized protein</fullName>
    </submittedName>
</protein>
<dbReference type="EMBL" id="KQ964598">
    <property type="protein sequence ID" value="KXN68068.1"/>
    <property type="molecule type" value="Genomic_DNA"/>
</dbReference>
<name>A0A137NZE3_CONC2</name>
<gene>
    <name evidence="2" type="ORF">CONCODRAFT_9799</name>
</gene>
<reference evidence="2 3" key="1">
    <citation type="journal article" date="2015" name="Genome Biol. Evol.">
        <title>Phylogenomic analyses indicate that early fungi evolved digesting cell walls of algal ancestors of land plants.</title>
        <authorList>
            <person name="Chang Y."/>
            <person name="Wang S."/>
            <person name="Sekimoto S."/>
            <person name="Aerts A.L."/>
            <person name="Choi C."/>
            <person name="Clum A."/>
            <person name="LaButti K.M."/>
            <person name="Lindquist E.A."/>
            <person name="Yee Ngan C."/>
            <person name="Ohm R.A."/>
            <person name="Salamov A.A."/>
            <person name="Grigoriev I.V."/>
            <person name="Spatafora J.W."/>
            <person name="Berbee M.L."/>
        </authorList>
    </citation>
    <scope>NUCLEOTIDE SEQUENCE [LARGE SCALE GENOMIC DNA]</scope>
    <source>
        <strain evidence="2 3">NRRL 28638</strain>
    </source>
</reference>
<evidence type="ECO:0000256" key="1">
    <source>
        <dbReference type="SAM" id="MobiDB-lite"/>
    </source>
</evidence>
<dbReference type="Proteomes" id="UP000070444">
    <property type="component" value="Unassembled WGS sequence"/>
</dbReference>
<sequence length="193" mass="21350">MLSIKDVGRLEKLFGINVHIVADLVVNSETGKVKGQFETAIRKDLDSSEDLLSQKGLFPRRRQNYKLHKVYRPVSLKKSVIKRRKRLLVGNKRINTFPSSENTSTSTNANTQPPQAPVTVNKPGVEQPIFKVKRNPNPVVLSKPLSGEVPAIEDYLGPQKKTAENSAGVDNHYTPIKAAPSRAPAPVSYSPIF</sequence>